<sequence length="246" mass="26616">MEAYVVCIGTWELDPTRPSSIGGCGNWCLKFTDYRYTVSMSNDGRNVTMNLERMTLTCLSCLPLAKYTEGTQVVTVATWDDEQNGYHFPGHSGDVHHPEYILRSTSQGVFTASDPMSGKEICSHSYEGPDKLRLEGPEFVICMRRVGPRPSPPVMALGTAAVSPTTMKMEEHNASATVPVAAAPVVTAHVVTAPAAKPGYINITVPPGKSGGDILESFVNPKSGMPIMVLIPYDKKEGDVFEQFVG</sequence>
<comment type="caution">
    <text evidence="1">The sequence shown here is derived from an EMBL/GenBank/DDBJ whole genome shotgun (WGS) entry which is preliminary data.</text>
</comment>
<proteinExistence type="predicted"/>
<dbReference type="AlphaFoldDB" id="A0A9W7E4J2"/>
<keyword evidence="2" id="KW-1185">Reference proteome</keyword>
<name>A0A9W7E4J2_9STRA</name>
<gene>
    <name evidence="1" type="ORF">TrLO_g3037</name>
</gene>
<evidence type="ECO:0000313" key="2">
    <source>
        <dbReference type="Proteomes" id="UP001165122"/>
    </source>
</evidence>
<evidence type="ECO:0000313" key="1">
    <source>
        <dbReference type="EMBL" id="GMH67909.1"/>
    </source>
</evidence>
<dbReference type="EMBL" id="BRXW01000581">
    <property type="protein sequence ID" value="GMH67909.1"/>
    <property type="molecule type" value="Genomic_DNA"/>
</dbReference>
<reference evidence="2" key="1">
    <citation type="journal article" date="2023" name="Commun. Biol.">
        <title>Genome analysis of Parmales, the sister group of diatoms, reveals the evolutionary specialization of diatoms from phago-mixotrophs to photoautotrophs.</title>
        <authorList>
            <person name="Ban H."/>
            <person name="Sato S."/>
            <person name="Yoshikawa S."/>
            <person name="Yamada K."/>
            <person name="Nakamura Y."/>
            <person name="Ichinomiya M."/>
            <person name="Sato N."/>
            <person name="Blanc-Mathieu R."/>
            <person name="Endo H."/>
            <person name="Kuwata A."/>
            <person name="Ogata H."/>
        </authorList>
    </citation>
    <scope>NUCLEOTIDE SEQUENCE [LARGE SCALE GENOMIC DNA]</scope>
    <source>
        <strain evidence="2">NIES 3700</strain>
    </source>
</reference>
<dbReference type="OrthoDB" id="10424218at2759"/>
<dbReference type="Proteomes" id="UP001165122">
    <property type="component" value="Unassembled WGS sequence"/>
</dbReference>
<accession>A0A9W7E4J2</accession>
<organism evidence="1 2">
    <name type="scientific">Triparma laevis f. longispina</name>
    <dbReference type="NCBI Taxonomy" id="1714387"/>
    <lineage>
        <taxon>Eukaryota</taxon>
        <taxon>Sar</taxon>
        <taxon>Stramenopiles</taxon>
        <taxon>Ochrophyta</taxon>
        <taxon>Bolidophyceae</taxon>
        <taxon>Parmales</taxon>
        <taxon>Triparmaceae</taxon>
        <taxon>Triparma</taxon>
    </lineage>
</organism>
<protein>
    <submittedName>
        <fullName evidence="1">Uncharacterized protein</fullName>
    </submittedName>
</protein>